<dbReference type="SUPFAM" id="SSF51658">
    <property type="entry name" value="Xylose isomerase-like"/>
    <property type="match status" value="1"/>
</dbReference>
<dbReference type="EC" id="5.3.1.22" evidence="4 7"/>
<keyword evidence="6 7" id="KW-0413">Isomerase</keyword>
<evidence type="ECO:0000256" key="3">
    <source>
        <dbReference type="ARBA" id="ARBA00005962"/>
    </source>
</evidence>
<feature type="active site" description="Proton donor/acceptor" evidence="8">
    <location>
        <position position="177"/>
    </location>
</feature>
<evidence type="ECO:0000256" key="7">
    <source>
        <dbReference type="PIRNR" id="PIRNR006241"/>
    </source>
</evidence>
<feature type="active site" description="Proton donor/acceptor" evidence="8">
    <location>
        <position position="275"/>
    </location>
</feature>
<dbReference type="PANTHER" id="PTHR43489:SF6">
    <property type="entry name" value="HYDROXYPYRUVATE ISOMERASE-RELATED"/>
    <property type="match status" value="1"/>
</dbReference>
<dbReference type="InterPro" id="IPR013022">
    <property type="entry name" value="Xyl_isomerase-like_TIM-brl"/>
</dbReference>
<comment type="function">
    <text evidence="2 7">Catalyzes the reversible isomerization between hydroxypyruvate and 2-hydroxy-3-oxopropanoate (also termed tartronate semialdehyde).</text>
</comment>
<name>G3MME8_AMBMU</name>
<dbReference type="FunFam" id="3.20.20.150:FF:000007">
    <property type="entry name" value="Hydroxypyruvate isomerase"/>
    <property type="match status" value="1"/>
</dbReference>
<dbReference type="EMBL" id="JO843049">
    <property type="protein sequence ID" value="AEO34666.1"/>
    <property type="molecule type" value="mRNA"/>
</dbReference>
<accession>G3MME8</accession>
<evidence type="ECO:0000256" key="2">
    <source>
        <dbReference type="ARBA" id="ARBA00002968"/>
    </source>
</evidence>
<dbReference type="AlphaFoldDB" id="G3MME8"/>
<evidence type="ECO:0000256" key="5">
    <source>
        <dbReference type="ARBA" id="ARBA00017985"/>
    </source>
</evidence>
<comment type="catalytic activity">
    <reaction evidence="1 7">
        <text>3-hydroxypyruvate = 2-hydroxy-3-oxopropanoate</text>
        <dbReference type="Rhea" id="RHEA:11952"/>
        <dbReference type="ChEBI" id="CHEBI:17180"/>
        <dbReference type="ChEBI" id="CHEBI:57978"/>
        <dbReference type="EC" id="5.3.1.22"/>
    </reaction>
</comment>
<evidence type="ECO:0000256" key="1">
    <source>
        <dbReference type="ARBA" id="ARBA00000476"/>
    </source>
</evidence>
<dbReference type="GO" id="GO:0008903">
    <property type="term" value="F:hydroxypyruvate isomerase activity"/>
    <property type="evidence" value="ECO:0007669"/>
    <property type="project" value="UniProtKB-EC"/>
</dbReference>
<dbReference type="PANTHER" id="PTHR43489">
    <property type="entry name" value="ISOMERASE"/>
    <property type="match status" value="1"/>
</dbReference>
<organism evidence="10">
    <name type="scientific">Amblyomma maculatum</name>
    <name type="common">Gulf Coast tick</name>
    <dbReference type="NCBI Taxonomy" id="34609"/>
    <lineage>
        <taxon>Eukaryota</taxon>
        <taxon>Metazoa</taxon>
        <taxon>Ecdysozoa</taxon>
        <taxon>Arthropoda</taxon>
        <taxon>Chelicerata</taxon>
        <taxon>Arachnida</taxon>
        <taxon>Acari</taxon>
        <taxon>Parasitiformes</taxon>
        <taxon>Ixodida</taxon>
        <taxon>Ixodoidea</taxon>
        <taxon>Ixodidae</taxon>
        <taxon>Amblyomminae</taxon>
        <taxon>Amblyomma</taxon>
    </lineage>
</organism>
<evidence type="ECO:0000256" key="6">
    <source>
        <dbReference type="ARBA" id="ARBA00023235"/>
    </source>
</evidence>
<reference evidence="10" key="1">
    <citation type="journal article" date="2011" name="PLoS ONE">
        <title>A deep insight into the sialotranscriptome of the gulf coast tick, Amblyomma maculatum.</title>
        <authorList>
            <person name="Karim S."/>
            <person name="Singh P."/>
            <person name="Ribeiro J.M."/>
        </authorList>
    </citation>
    <scope>NUCLEOTIDE SEQUENCE</scope>
    <source>
        <tissue evidence="10">Salivary gland</tissue>
    </source>
</reference>
<proteinExistence type="evidence at transcript level"/>
<comment type="similarity">
    <text evidence="3 7">Belongs to the hyi family.</text>
</comment>
<dbReference type="PIRSF" id="PIRSF006241">
    <property type="entry name" value="HyI"/>
    <property type="match status" value="1"/>
</dbReference>
<evidence type="ECO:0000256" key="8">
    <source>
        <dbReference type="PIRSR" id="PIRSR006241-50"/>
    </source>
</evidence>
<feature type="domain" description="Xylose isomerase-like TIM barrel" evidence="9">
    <location>
        <begin position="59"/>
        <end position="279"/>
    </location>
</feature>
<evidence type="ECO:0000256" key="4">
    <source>
        <dbReference type="ARBA" id="ARBA00012570"/>
    </source>
</evidence>
<dbReference type="Gene3D" id="3.20.20.150">
    <property type="entry name" value="Divalent-metal-dependent TIM barrel enzymes"/>
    <property type="match status" value="1"/>
</dbReference>
<sequence length="296" mass="33215">MCLSYFFRRCRVPAYLLTASTTGGTKRSLSCAPFKMPLKFAANISTMYNQQPFLHRIWEASSAGFKAIECQFPYEHDIEDIARAIRNSNLETVLINSHPGDTKGELGFAAKPGFESEFKASLEASIKAAKTMDCKRIHIMAGMTGTERDAAMEAVYVKNLIRAAQLLEKEGIIGVIEPLCEQVRRGYFLNSYEQAARYVKQINHKNIRLLLDVFHLQMISGNLTNTITELLPIVGHVQISQAPNRSLPGTSGEIDYKYILKLFDNLGYTDWIGLECTASGRGKDGLYWITEYGYSL</sequence>
<dbReference type="InterPro" id="IPR050417">
    <property type="entry name" value="Sugar_Epim/Isomerase"/>
</dbReference>
<evidence type="ECO:0000259" key="9">
    <source>
        <dbReference type="Pfam" id="PF01261"/>
    </source>
</evidence>
<evidence type="ECO:0000313" key="10">
    <source>
        <dbReference type="EMBL" id="AEO34666.1"/>
    </source>
</evidence>
<protein>
    <recommendedName>
        <fullName evidence="5 7">Putative hydroxypyruvate isomerase</fullName>
        <ecNumber evidence="4 7">5.3.1.22</ecNumber>
    </recommendedName>
</protein>
<dbReference type="InterPro" id="IPR026040">
    <property type="entry name" value="HyI-like"/>
</dbReference>
<dbReference type="Pfam" id="PF01261">
    <property type="entry name" value="AP_endonuc_2"/>
    <property type="match status" value="1"/>
</dbReference>
<dbReference type="GO" id="GO:0046487">
    <property type="term" value="P:glyoxylate metabolic process"/>
    <property type="evidence" value="ECO:0007669"/>
    <property type="project" value="TreeGrafter"/>
</dbReference>
<dbReference type="InterPro" id="IPR036237">
    <property type="entry name" value="Xyl_isomerase-like_sf"/>
</dbReference>